<dbReference type="EMBL" id="CAJNOK010000972">
    <property type="protein sequence ID" value="CAF0786143.1"/>
    <property type="molecule type" value="Genomic_DNA"/>
</dbReference>
<reference evidence="3" key="1">
    <citation type="submission" date="2021-02" db="EMBL/GenBank/DDBJ databases">
        <authorList>
            <person name="Nowell W R."/>
        </authorList>
    </citation>
    <scope>NUCLEOTIDE SEQUENCE</scope>
</reference>
<dbReference type="Proteomes" id="UP000663829">
    <property type="component" value="Unassembled WGS sequence"/>
</dbReference>
<evidence type="ECO:0000313" key="4">
    <source>
        <dbReference type="EMBL" id="CAF3568349.1"/>
    </source>
</evidence>
<keyword evidence="6" id="KW-1185">Reference proteome</keyword>
<dbReference type="Proteomes" id="UP000677228">
    <property type="component" value="Unassembled WGS sequence"/>
</dbReference>
<feature type="transmembrane region" description="Helical" evidence="1">
    <location>
        <begin position="170"/>
        <end position="195"/>
    </location>
</feature>
<gene>
    <name evidence="3" type="ORF">GPM918_LOCUS25232</name>
    <name evidence="2" type="ORF">OVA965_LOCUS3881</name>
    <name evidence="5" type="ORF">SRO942_LOCUS25238</name>
    <name evidence="4" type="ORF">TMI583_LOCUS3879</name>
</gene>
<keyword evidence="1" id="KW-1133">Transmembrane helix</keyword>
<proteinExistence type="predicted"/>
<dbReference type="EMBL" id="CAJOBC010009718">
    <property type="protein sequence ID" value="CAF3994847.1"/>
    <property type="molecule type" value="Genomic_DNA"/>
</dbReference>
<accession>A0A814YR49</accession>
<evidence type="ECO:0000256" key="1">
    <source>
        <dbReference type="SAM" id="Phobius"/>
    </source>
</evidence>
<feature type="transmembrane region" description="Helical" evidence="1">
    <location>
        <begin position="124"/>
        <end position="145"/>
    </location>
</feature>
<evidence type="ECO:0000313" key="6">
    <source>
        <dbReference type="Proteomes" id="UP000663829"/>
    </source>
</evidence>
<dbReference type="EMBL" id="CAJOBA010000972">
    <property type="protein sequence ID" value="CAF3568349.1"/>
    <property type="molecule type" value="Genomic_DNA"/>
</dbReference>
<comment type="caution">
    <text evidence="3">The sequence shown here is derived from an EMBL/GenBank/DDBJ whole genome shotgun (WGS) entry which is preliminary data.</text>
</comment>
<evidence type="ECO:0000313" key="3">
    <source>
        <dbReference type="EMBL" id="CAF1232204.1"/>
    </source>
</evidence>
<name>A0A814YR49_9BILA</name>
<sequence length="203" mass="23877">MKQIKVKNLDFQQPLPSILSYHNNNIHNPNRLKNSVHWKNSLVTYHSYIVNESSSYFQDHKYEWYSRSHPNYNIKTFCTIPIVPRNSTTQLPYTVDTLYCFDIEKKSPVTEQQKLEIKDYFKSSLFACLTCFWMIGGVVCLIQSLHIKRLKNICVEEALQKSYRLHTNLILTYIFGGVTYFILLMTIFISFFVGIKGYFGKSI</sequence>
<evidence type="ECO:0000313" key="2">
    <source>
        <dbReference type="EMBL" id="CAF0786143.1"/>
    </source>
</evidence>
<protein>
    <submittedName>
        <fullName evidence="3">Uncharacterized protein</fullName>
    </submittedName>
</protein>
<dbReference type="EMBL" id="CAJNOQ010009713">
    <property type="protein sequence ID" value="CAF1232204.1"/>
    <property type="molecule type" value="Genomic_DNA"/>
</dbReference>
<dbReference type="Proteomes" id="UP000682733">
    <property type="component" value="Unassembled WGS sequence"/>
</dbReference>
<keyword evidence="1" id="KW-0472">Membrane</keyword>
<dbReference type="Proteomes" id="UP000681722">
    <property type="component" value="Unassembled WGS sequence"/>
</dbReference>
<organism evidence="3 6">
    <name type="scientific">Didymodactylos carnosus</name>
    <dbReference type="NCBI Taxonomy" id="1234261"/>
    <lineage>
        <taxon>Eukaryota</taxon>
        <taxon>Metazoa</taxon>
        <taxon>Spiralia</taxon>
        <taxon>Gnathifera</taxon>
        <taxon>Rotifera</taxon>
        <taxon>Eurotatoria</taxon>
        <taxon>Bdelloidea</taxon>
        <taxon>Philodinida</taxon>
        <taxon>Philodinidae</taxon>
        <taxon>Didymodactylos</taxon>
    </lineage>
</organism>
<dbReference type="OrthoDB" id="10197214at2759"/>
<keyword evidence="1" id="KW-0812">Transmembrane</keyword>
<evidence type="ECO:0000313" key="5">
    <source>
        <dbReference type="EMBL" id="CAF3994847.1"/>
    </source>
</evidence>
<dbReference type="AlphaFoldDB" id="A0A814YR49"/>